<gene>
    <name evidence="1" type="ORF">LC586_09800</name>
</gene>
<evidence type="ECO:0000313" key="1">
    <source>
        <dbReference type="EMBL" id="MCC5599507.1"/>
    </source>
</evidence>
<evidence type="ECO:0000313" key="2">
    <source>
        <dbReference type="Proteomes" id="UP001199525"/>
    </source>
</evidence>
<keyword evidence="2" id="KW-1185">Reference proteome</keyword>
<proteinExistence type="predicted"/>
<comment type="caution">
    <text evidence="1">The sequence shown here is derived from an EMBL/GenBank/DDBJ whole genome shotgun (WGS) entry which is preliminary data.</text>
</comment>
<dbReference type="RefSeq" id="WP_229484359.1">
    <property type="nucleotide sequence ID" value="NZ_JAIVFQ010000010.1"/>
</dbReference>
<dbReference type="EMBL" id="JAIVFQ010000010">
    <property type="protein sequence ID" value="MCC5599507.1"/>
    <property type="molecule type" value="Genomic_DNA"/>
</dbReference>
<sequence>MTRKPYDQFSKQLLEELLSPLGKVEVNKEVTDEARFVDVLFSPALPPQELAQSLGLLGRIALLNTALLEPFRNQPSKTEVRNCVLKLFTVIADSQRKAKREDTNLPENDLARLWILAPSASPGLLNGFGAKLDLENWPSGVYFSPESLRMVIVAINELPVRDDTLWFRLLGRGTVQIQAVKELVALSPENLVRRNVLEIVYRWRISVMTQTDLTEDDQELIMNLTEAYQEARAQAVQEGVQQGVQQGQRQVVQNLLRFRFGSVDEELTRVVNNLLHLSPEEFTPLCLQLSREELLARFDSHSNLNNQ</sequence>
<protein>
    <recommendedName>
        <fullName evidence="3">Flagellar assembly protein H</fullName>
    </recommendedName>
</protein>
<organism evidence="1 2">
    <name type="scientific">Nostoc favosum CHAB5714</name>
    <dbReference type="NCBI Taxonomy" id="2780399"/>
    <lineage>
        <taxon>Bacteria</taxon>
        <taxon>Bacillati</taxon>
        <taxon>Cyanobacteriota</taxon>
        <taxon>Cyanophyceae</taxon>
        <taxon>Nostocales</taxon>
        <taxon>Nostocaceae</taxon>
        <taxon>Nostoc</taxon>
        <taxon>Nostoc favosum</taxon>
    </lineage>
</organism>
<name>A0ABS8I632_9NOSO</name>
<dbReference type="Proteomes" id="UP001199525">
    <property type="component" value="Unassembled WGS sequence"/>
</dbReference>
<reference evidence="1 2" key="1">
    <citation type="journal article" date="2021" name="Microorganisms">
        <title>Genome Evolution of Filamentous Cyanobacterium Nostoc Species: From Facultative Symbiosis to Free Living.</title>
        <authorList>
            <person name="Huo D."/>
            <person name="Li H."/>
            <person name="Cai F."/>
            <person name="Guo X."/>
            <person name="Qiao Z."/>
            <person name="Wang W."/>
            <person name="Yu G."/>
            <person name="Li R."/>
        </authorList>
    </citation>
    <scope>NUCLEOTIDE SEQUENCE [LARGE SCALE GENOMIC DNA]</scope>
    <source>
        <strain evidence="1 2">CHAB 5714</strain>
    </source>
</reference>
<evidence type="ECO:0008006" key="3">
    <source>
        <dbReference type="Google" id="ProtNLM"/>
    </source>
</evidence>
<accession>A0ABS8I632</accession>